<proteinExistence type="predicted"/>
<feature type="transmembrane region" description="Helical" evidence="4">
    <location>
        <begin position="275"/>
        <end position="294"/>
    </location>
</feature>
<feature type="transmembrane region" description="Helical" evidence="4">
    <location>
        <begin position="214"/>
        <end position="236"/>
    </location>
</feature>
<feature type="transmembrane region" description="Helical" evidence="4">
    <location>
        <begin position="248"/>
        <end position="268"/>
    </location>
</feature>
<evidence type="ECO:0000259" key="5">
    <source>
        <dbReference type="PROSITE" id="PS50043"/>
    </source>
</evidence>
<dbReference type="Pfam" id="PF00196">
    <property type="entry name" value="GerE"/>
    <property type="match status" value="1"/>
</dbReference>
<evidence type="ECO:0000256" key="2">
    <source>
        <dbReference type="ARBA" id="ARBA00023125"/>
    </source>
</evidence>
<feature type="transmembrane region" description="Helical" evidence="4">
    <location>
        <begin position="367"/>
        <end position="385"/>
    </location>
</feature>
<sequence>MVKPAKNGLLANFFNSDNVANIKGIRWQNLPYFLIWLIYYAWIVAFSTWWTASPLSENLFGTGVRELLHSLNLLSSAVFVLFIKKEWYIQTARIGAALIVAGMIVYRVTQNAYLQLASSALLGIFFGIVNISILMPFVFVLNNTEKFFAVAGSFALVNLLSLLQENGVLQGSGGIIVSFVTLLLALSMTLFFKSGCIPADLEQTADTPKIKPRAYWTLFFNCLFVILCKGAGKGILNRTAESSCYPLLLWYCIGGLAGCLLFIAIFILVKKIMAILWNIAFACLAVGLFCNAFALETPELVTVFAFLLGVGNTIGMINVYYLLGVIGKKYNSILYVRHSIILIGICGGISGIVVGRVLNNSTSTSPMSIATSFVSVGIITLFLILSPVLSQTKEGDEWTKDINRMEVNNDSAQAFKKYQLSKRETEVCRLLLQGYTLRQISVMLSIAYPTANTYCTSVYRKLNINSRTELLLMFKDEH</sequence>
<keyword evidence="3" id="KW-0804">Transcription</keyword>
<feature type="domain" description="HTH luxR-type" evidence="5">
    <location>
        <begin position="413"/>
        <end position="478"/>
    </location>
</feature>
<dbReference type="EMBL" id="FNID01000005">
    <property type="protein sequence ID" value="SDM77620.1"/>
    <property type="molecule type" value="Genomic_DNA"/>
</dbReference>
<keyword evidence="7" id="KW-1185">Reference proteome</keyword>
<name>A0A1G9VZE8_9FIRM</name>
<feature type="transmembrane region" description="Helical" evidence="4">
    <location>
        <begin position="120"/>
        <end position="140"/>
    </location>
</feature>
<feature type="transmembrane region" description="Helical" evidence="4">
    <location>
        <begin position="335"/>
        <end position="355"/>
    </location>
</feature>
<reference evidence="6 7" key="1">
    <citation type="submission" date="2016-10" db="EMBL/GenBank/DDBJ databases">
        <authorList>
            <person name="de Groot N.N."/>
        </authorList>
    </citation>
    <scope>NUCLEOTIDE SEQUENCE [LARGE SCALE GENOMIC DNA]</scope>
    <source>
        <strain evidence="6 7">CGMCC 1.5012</strain>
    </source>
</reference>
<dbReference type="SMART" id="SM00421">
    <property type="entry name" value="HTH_LUXR"/>
    <property type="match status" value="1"/>
</dbReference>
<keyword evidence="4" id="KW-0472">Membrane</keyword>
<dbReference type="InterPro" id="IPR036388">
    <property type="entry name" value="WH-like_DNA-bd_sf"/>
</dbReference>
<dbReference type="AlphaFoldDB" id="A0A1G9VZE8"/>
<evidence type="ECO:0000313" key="6">
    <source>
        <dbReference type="EMBL" id="SDM77620.1"/>
    </source>
</evidence>
<keyword evidence="1" id="KW-0805">Transcription regulation</keyword>
<dbReference type="PANTHER" id="PTHR44688:SF16">
    <property type="entry name" value="DNA-BINDING TRANSCRIPTIONAL ACTIVATOR DEVR_DOSR"/>
    <property type="match status" value="1"/>
</dbReference>
<dbReference type="STRING" id="258515.SAMN05192585_1052"/>
<organism evidence="6 7">
    <name type="scientific">Acetanaerobacterium elongatum</name>
    <dbReference type="NCBI Taxonomy" id="258515"/>
    <lineage>
        <taxon>Bacteria</taxon>
        <taxon>Bacillati</taxon>
        <taxon>Bacillota</taxon>
        <taxon>Clostridia</taxon>
        <taxon>Eubacteriales</taxon>
        <taxon>Oscillospiraceae</taxon>
        <taxon>Acetanaerobacterium</taxon>
    </lineage>
</organism>
<dbReference type="PROSITE" id="PS50043">
    <property type="entry name" value="HTH_LUXR_2"/>
    <property type="match status" value="1"/>
</dbReference>
<dbReference type="CDD" id="cd06170">
    <property type="entry name" value="LuxR_C_like"/>
    <property type="match status" value="1"/>
</dbReference>
<evidence type="ECO:0000256" key="3">
    <source>
        <dbReference type="ARBA" id="ARBA00023163"/>
    </source>
</evidence>
<evidence type="ECO:0000313" key="7">
    <source>
        <dbReference type="Proteomes" id="UP000199182"/>
    </source>
</evidence>
<dbReference type="Gene3D" id="1.10.10.10">
    <property type="entry name" value="Winged helix-like DNA-binding domain superfamily/Winged helix DNA-binding domain"/>
    <property type="match status" value="1"/>
</dbReference>
<feature type="transmembrane region" description="Helical" evidence="4">
    <location>
        <begin position="32"/>
        <end position="52"/>
    </location>
</feature>
<feature type="transmembrane region" description="Helical" evidence="4">
    <location>
        <begin position="67"/>
        <end position="84"/>
    </location>
</feature>
<dbReference type="InterPro" id="IPR016032">
    <property type="entry name" value="Sig_transdc_resp-reg_C-effctor"/>
</dbReference>
<dbReference type="PRINTS" id="PR00038">
    <property type="entry name" value="HTHLUXR"/>
</dbReference>
<keyword evidence="4" id="KW-1133">Transmembrane helix</keyword>
<dbReference type="SUPFAM" id="SSF46894">
    <property type="entry name" value="C-terminal effector domain of the bipartite response regulators"/>
    <property type="match status" value="1"/>
</dbReference>
<dbReference type="InterPro" id="IPR000792">
    <property type="entry name" value="Tscrpt_reg_LuxR_C"/>
</dbReference>
<feature type="transmembrane region" description="Helical" evidence="4">
    <location>
        <begin position="91"/>
        <end position="108"/>
    </location>
</feature>
<feature type="transmembrane region" description="Helical" evidence="4">
    <location>
        <begin position="175"/>
        <end position="193"/>
    </location>
</feature>
<dbReference type="PANTHER" id="PTHR44688">
    <property type="entry name" value="DNA-BINDING TRANSCRIPTIONAL ACTIVATOR DEVR_DOSR"/>
    <property type="match status" value="1"/>
</dbReference>
<keyword evidence="2" id="KW-0238">DNA-binding</keyword>
<evidence type="ECO:0000256" key="1">
    <source>
        <dbReference type="ARBA" id="ARBA00023015"/>
    </source>
</evidence>
<dbReference type="Proteomes" id="UP000199182">
    <property type="component" value="Unassembled WGS sequence"/>
</dbReference>
<evidence type="ECO:0000256" key="4">
    <source>
        <dbReference type="SAM" id="Phobius"/>
    </source>
</evidence>
<dbReference type="GO" id="GO:0006355">
    <property type="term" value="P:regulation of DNA-templated transcription"/>
    <property type="evidence" value="ECO:0007669"/>
    <property type="project" value="InterPro"/>
</dbReference>
<gene>
    <name evidence="6" type="ORF">SAMN05192585_1052</name>
</gene>
<keyword evidence="4" id="KW-0812">Transmembrane</keyword>
<protein>
    <submittedName>
        <fullName evidence="6">Regulatory protein, luxR family</fullName>
    </submittedName>
</protein>
<dbReference type="RefSeq" id="WP_205408654.1">
    <property type="nucleotide sequence ID" value="NZ_FNID01000005.1"/>
</dbReference>
<accession>A0A1G9VZE8</accession>
<feature type="transmembrane region" description="Helical" evidence="4">
    <location>
        <begin position="300"/>
        <end position="323"/>
    </location>
</feature>
<feature type="transmembrane region" description="Helical" evidence="4">
    <location>
        <begin position="147"/>
        <end position="163"/>
    </location>
</feature>
<dbReference type="GO" id="GO:0003677">
    <property type="term" value="F:DNA binding"/>
    <property type="evidence" value="ECO:0007669"/>
    <property type="project" value="UniProtKB-KW"/>
</dbReference>